<dbReference type="EMBL" id="RCML01000327">
    <property type="protein sequence ID" value="KAG2980723.1"/>
    <property type="molecule type" value="Genomic_DNA"/>
</dbReference>
<dbReference type="InterPro" id="IPR012337">
    <property type="entry name" value="RNaseH-like_sf"/>
</dbReference>
<dbReference type="Gene3D" id="3.30.420.10">
    <property type="entry name" value="Ribonuclease H-like superfamily/Ribonuclease H"/>
    <property type="match status" value="1"/>
</dbReference>
<organism evidence="1 3">
    <name type="scientific">Phytophthora cactorum</name>
    <dbReference type="NCBI Taxonomy" id="29920"/>
    <lineage>
        <taxon>Eukaryota</taxon>
        <taxon>Sar</taxon>
        <taxon>Stramenopiles</taxon>
        <taxon>Oomycota</taxon>
        <taxon>Peronosporomycetes</taxon>
        <taxon>Peronosporales</taxon>
        <taxon>Peronosporaceae</taxon>
        <taxon>Phytophthora</taxon>
    </lineage>
</organism>
<evidence type="ECO:0008006" key="4">
    <source>
        <dbReference type="Google" id="ProtNLM"/>
    </source>
</evidence>
<dbReference type="GO" id="GO:0003676">
    <property type="term" value="F:nucleic acid binding"/>
    <property type="evidence" value="ECO:0007669"/>
    <property type="project" value="InterPro"/>
</dbReference>
<accession>A0A8T1B9D2</accession>
<dbReference type="EMBL" id="RCMK01001268">
    <property type="protein sequence ID" value="KAG2898162.1"/>
    <property type="molecule type" value="Genomic_DNA"/>
</dbReference>
<gene>
    <name evidence="1" type="ORF">PC117_g22629</name>
    <name evidence="2" type="ORF">PC118_g11013</name>
</gene>
<evidence type="ECO:0000313" key="3">
    <source>
        <dbReference type="Proteomes" id="UP000736787"/>
    </source>
</evidence>
<dbReference type="InterPro" id="IPR036397">
    <property type="entry name" value="RNaseH_sf"/>
</dbReference>
<reference evidence="1" key="1">
    <citation type="submission" date="2018-10" db="EMBL/GenBank/DDBJ databases">
        <title>Effector identification in a new, highly contiguous assembly of the strawberry crown rot pathogen Phytophthora cactorum.</title>
        <authorList>
            <person name="Armitage A.D."/>
            <person name="Nellist C.F."/>
            <person name="Bates H."/>
            <person name="Vickerstaff R.J."/>
            <person name="Harrison R.J."/>
        </authorList>
    </citation>
    <scope>NUCLEOTIDE SEQUENCE</scope>
    <source>
        <strain evidence="1">4040</strain>
        <strain evidence="2">P415</strain>
    </source>
</reference>
<dbReference type="Proteomes" id="UP000736787">
    <property type="component" value="Unassembled WGS sequence"/>
</dbReference>
<dbReference type="SUPFAM" id="SSF53098">
    <property type="entry name" value="Ribonuclease H-like"/>
    <property type="match status" value="1"/>
</dbReference>
<sequence>MDSLLSPWTLEIAKCSKAEDDILGILAASITPRSKIDEALTKLALMKDPRRQVQAPIPTVEAHEELYVVSFDGSARMKRGGGAYSAILWKLPGWTVMKARSGYAESLTFNEAEYHGFLLGLELLQEVAPKRLVVCGD</sequence>
<name>A0A8T1B9D2_9STRA</name>
<evidence type="ECO:0000313" key="2">
    <source>
        <dbReference type="EMBL" id="KAG2980723.1"/>
    </source>
</evidence>
<protein>
    <recommendedName>
        <fullName evidence="4">RNase H type-1 domain-containing protein</fullName>
    </recommendedName>
</protein>
<dbReference type="Proteomes" id="UP000697107">
    <property type="component" value="Unassembled WGS sequence"/>
</dbReference>
<dbReference type="AlphaFoldDB" id="A0A8T1B9D2"/>
<comment type="caution">
    <text evidence="1">The sequence shown here is derived from an EMBL/GenBank/DDBJ whole genome shotgun (WGS) entry which is preliminary data.</text>
</comment>
<dbReference type="VEuPathDB" id="FungiDB:PC110_g22323"/>
<evidence type="ECO:0000313" key="1">
    <source>
        <dbReference type="EMBL" id="KAG2898162.1"/>
    </source>
</evidence>
<proteinExistence type="predicted"/>